<dbReference type="Pfam" id="PF05135">
    <property type="entry name" value="Phage_connect_1"/>
    <property type="match status" value="1"/>
</dbReference>
<dbReference type="EMBL" id="AP023097">
    <property type="protein sequence ID" value="BCE73918.1"/>
    <property type="molecule type" value="Genomic_DNA"/>
</dbReference>
<evidence type="ECO:0000313" key="1">
    <source>
        <dbReference type="EMBL" id="BCE73918.1"/>
    </source>
</evidence>
<dbReference type="Gene3D" id="1.10.3230.30">
    <property type="entry name" value="Phage gp6-like head-tail connector protein"/>
    <property type="match status" value="1"/>
</dbReference>
<proteinExistence type="predicted"/>
<accession>A0A810BBC6</accession>
<dbReference type="CDD" id="cd08054">
    <property type="entry name" value="gp6"/>
    <property type="match status" value="1"/>
</dbReference>
<dbReference type="AlphaFoldDB" id="A0A810BBC6"/>
<dbReference type="InterPro" id="IPR021146">
    <property type="entry name" value="Phage_gp6-like_head-tail"/>
</dbReference>
<organism evidence="1">
    <name type="scientific">Bradyrhizobium diazoefficiens</name>
    <dbReference type="NCBI Taxonomy" id="1355477"/>
    <lineage>
        <taxon>Bacteria</taxon>
        <taxon>Pseudomonadati</taxon>
        <taxon>Pseudomonadota</taxon>
        <taxon>Alphaproteobacteria</taxon>
        <taxon>Hyphomicrobiales</taxon>
        <taxon>Nitrobacteraceae</taxon>
        <taxon>Bradyrhizobium</taxon>
    </lineage>
</organism>
<reference evidence="1" key="1">
    <citation type="submission" date="2020-05" db="EMBL/GenBank/DDBJ databases">
        <title>Complete genome sequence of Bradyrhizobium diazoefficiens XF8 isolated from soybean nodule.</title>
        <authorList>
            <person name="Noda R."/>
            <person name="Kakizaki K."/>
            <person name="Minamisawa K."/>
        </authorList>
    </citation>
    <scope>NUCLEOTIDE SEQUENCE</scope>
    <source>
        <strain evidence="1">XF8</strain>
    </source>
</reference>
<sequence length="96" mass="10197">MPGITLDKAKAHLNVTLDADDALLTDKLAAAKAWVGAYTASNPDTDGTPAPVNEAVLQLTAHLYQNREASLVGVTAQELPFGFLDLLAPYRAWSFG</sequence>
<protein>
    <recommendedName>
        <fullName evidence="2">Phage gp6-like head-tail connector protein</fullName>
    </recommendedName>
</protein>
<name>A0A810BBC6_9BRAD</name>
<evidence type="ECO:0008006" key="2">
    <source>
        <dbReference type="Google" id="ProtNLM"/>
    </source>
</evidence>
<dbReference type="InterPro" id="IPR006450">
    <property type="entry name" value="Phage_HK97_gp6-like"/>
</dbReference>
<dbReference type="NCBIfam" id="TIGR01560">
    <property type="entry name" value="put_DNA_pack"/>
    <property type="match status" value="1"/>
</dbReference>
<gene>
    <name evidence="1" type="ORF">XF8B_40290</name>
</gene>